<feature type="compositionally biased region" description="Polar residues" evidence="1">
    <location>
        <begin position="59"/>
        <end position="73"/>
    </location>
</feature>
<dbReference type="EMBL" id="BMHT01000001">
    <property type="protein sequence ID" value="GGE96082.1"/>
    <property type="molecule type" value="Genomic_DNA"/>
</dbReference>
<keyword evidence="3" id="KW-1185">Reference proteome</keyword>
<reference evidence="3" key="1">
    <citation type="journal article" date="2019" name="Int. J. Syst. Evol. Microbiol.">
        <title>The Global Catalogue of Microorganisms (GCM) 10K type strain sequencing project: providing services to taxonomists for standard genome sequencing and annotation.</title>
        <authorList>
            <consortium name="The Broad Institute Genomics Platform"/>
            <consortium name="The Broad Institute Genome Sequencing Center for Infectious Disease"/>
            <person name="Wu L."/>
            <person name="Ma J."/>
        </authorList>
    </citation>
    <scope>NUCLEOTIDE SEQUENCE [LARGE SCALE GENOMIC DNA]</scope>
    <source>
        <strain evidence="3">CGMCC 1.15197</strain>
    </source>
</reference>
<evidence type="ECO:0000313" key="2">
    <source>
        <dbReference type="EMBL" id="GGE96082.1"/>
    </source>
</evidence>
<evidence type="ECO:0000256" key="1">
    <source>
        <dbReference type="SAM" id="MobiDB-lite"/>
    </source>
</evidence>
<protein>
    <submittedName>
        <fullName evidence="2">Uncharacterized protein</fullName>
    </submittedName>
</protein>
<feature type="compositionally biased region" description="Polar residues" evidence="1">
    <location>
        <begin position="8"/>
        <end position="17"/>
    </location>
</feature>
<evidence type="ECO:0000313" key="3">
    <source>
        <dbReference type="Proteomes" id="UP000632273"/>
    </source>
</evidence>
<feature type="compositionally biased region" description="Polar residues" evidence="1">
    <location>
        <begin position="249"/>
        <end position="293"/>
    </location>
</feature>
<name>A0ABQ1TI53_9BACT</name>
<feature type="compositionally biased region" description="Polar residues" evidence="1">
    <location>
        <begin position="34"/>
        <end position="46"/>
    </location>
</feature>
<organism evidence="2 3">
    <name type="scientific">Hymenobacter cavernae</name>
    <dbReference type="NCBI Taxonomy" id="2044852"/>
    <lineage>
        <taxon>Bacteria</taxon>
        <taxon>Pseudomonadati</taxon>
        <taxon>Bacteroidota</taxon>
        <taxon>Cytophagia</taxon>
        <taxon>Cytophagales</taxon>
        <taxon>Hymenobacteraceae</taxon>
        <taxon>Hymenobacter</taxon>
    </lineage>
</organism>
<dbReference type="Proteomes" id="UP000632273">
    <property type="component" value="Unassembled WGS sequence"/>
</dbReference>
<sequence length="425" mass="45761">MKDDKQNPDTNASQVTDGASADSISMRAKMGPDATNTLANNPTQRETPAMSGAPRPDQAATSSESLADSETSVGQGSIGGEGGQQENKEVVPGSVQPGAGESQEQQERKQHPDSEPGNRYGGNFGNSVQGIYQDHDREENQLSGASRGEFGTHAHGNTHGGYGNQFRDTNTQGQYDLSDGPQANSYRSYSGRDDTFRPEQRQPGYAAYGQDNLPYEQLQPGSQADGEGSTYLNDNGSGYGRGQGYSADYGTSSLTDSNMGTNFNANPTGPRQRNQSEDQNSSRGGYDNQDYTQGGNGQRKNRDEQEQSYDQAENSDTNSRGTYQQPSARDRQEDKMNRSGSGDGKGDYSGKSTDGFGSQGGSYDDEYASSDPNNTQGAPVRGDYDNADKAQNYGADKRPEYRSDDKADYGSMPRRDKGRDTANND</sequence>
<gene>
    <name evidence="2" type="ORF">GCM10011383_03550</name>
</gene>
<feature type="compositionally biased region" description="Polar residues" evidence="1">
    <location>
        <begin position="166"/>
        <end position="188"/>
    </location>
</feature>
<feature type="compositionally biased region" description="Basic and acidic residues" evidence="1">
    <location>
        <begin position="105"/>
        <end position="116"/>
    </location>
</feature>
<feature type="compositionally biased region" description="Polar residues" evidence="1">
    <location>
        <begin position="308"/>
        <end position="327"/>
    </location>
</feature>
<feature type="region of interest" description="Disordered" evidence="1">
    <location>
        <begin position="1"/>
        <end position="425"/>
    </location>
</feature>
<feature type="compositionally biased region" description="Basic and acidic residues" evidence="1">
    <location>
        <begin position="328"/>
        <end position="337"/>
    </location>
</feature>
<feature type="compositionally biased region" description="Basic and acidic residues" evidence="1">
    <location>
        <begin position="395"/>
        <end position="425"/>
    </location>
</feature>
<feature type="compositionally biased region" description="Basic and acidic residues" evidence="1">
    <location>
        <begin position="190"/>
        <end position="200"/>
    </location>
</feature>
<proteinExistence type="predicted"/>
<accession>A0ABQ1TI53</accession>
<comment type="caution">
    <text evidence="2">The sequence shown here is derived from an EMBL/GenBank/DDBJ whole genome shotgun (WGS) entry which is preliminary data.</text>
</comment>